<name>A0A562ZNT5_9BURK</name>
<organism evidence="2 3">
    <name type="scientific">Caenimonas sedimenti</name>
    <dbReference type="NCBI Taxonomy" id="2596921"/>
    <lineage>
        <taxon>Bacteria</taxon>
        <taxon>Pseudomonadati</taxon>
        <taxon>Pseudomonadota</taxon>
        <taxon>Betaproteobacteria</taxon>
        <taxon>Burkholderiales</taxon>
        <taxon>Comamonadaceae</taxon>
        <taxon>Caenimonas</taxon>
    </lineage>
</organism>
<dbReference type="InterPro" id="IPR043519">
    <property type="entry name" value="NT_sf"/>
</dbReference>
<keyword evidence="1" id="KW-0051">Antiviral defense</keyword>
<accession>A0A562ZNT5</accession>
<evidence type="ECO:0000313" key="3">
    <source>
        <dbReference type="Proteomes" id="UP000318199"/>
    </source>
</evidence>
<keyword evidence="3" id="KW-1185">Reference proteome</keyword>
<dbReference type="InterPro" id="IPR006116">
    <property type="entry name" value="NT_2-5OAS_ClassI-CCAase"/>
</dbReference>
<dbReference type="RefSeq" id="WP_145894221.1">
    <property type="nucleotide sequence ID" value="NZ_VOBQ01000013.1"/>
</dbReference>
<comment type="caution">
    <text evidence="2">The sequence shown here is derived from an EMBL/GenBank/DDBJ whole genome shotgun (WGS) entry which is preliminary data.</text>
</comment>
<evidence type="ECO:0000256" key="1">
    <source>
        <dbReference type="ARBA" id="ARBA00023118"/>
    </source>
</evidence>
<protein>
    <submittedName>
        <fullName evidence="2">Nucleotidyltransferase</fullName>
    </submittedName>
</protein>
<dbReference type="GO" id="GO:0051607">
    <property type="term" value="P:defense response to virus"/>
    <property type="evidence" value="ECO:0007669"/>
    <property type="project" value="UniProtKB-KW"/>
</dbReference>
<dbReference type="OrthoDB" id="2082416at2"/>
<dbReference type="CDD" id="cd05400">
    <property type="entry name" value="NT_2-5OAS_ClassI-CCAase"/>
    <property type="match status" value="1"/>
</dbReference>
<dbReference type="AlphaFoldDB" id="A0A562ZNT5"/>
<reference evidence="2 3" key="1">
    <citation type="submission" date="2019-07" db="EMBL/GenBank/DDBJ databases">
        <title>Caenimonas sedimenti sp. nov., isolated from activated sludge.</title>
        <authorList>
            <person name="Xu J."/>
        </authorList>
    </citation>
    <scope>NUCLEOTIDE SEQUENCE [LARGE SCALE GENOMIC DNA]</scope>
    <source>
        <strain evidence="2 3">HX-9-20</strain>
    </source>
</reference>
<keyword evidence="2" id="KW-0808">Transferase</keyword>
<proteinExistence type="predicted"/>
<dbReference type="GO" id="GO:0016779">
    <property type="term" value="F:nucleotidyltransferase activity"/>
    <property type="evidence" value="ECO:0007669"/>
    <property type="project" value="InterPro"/>
</dbReference>
<evidence type="ECO:0000313" key="2">
    <source>
        <dbReference type="EMBL" id="TWO70026.1"/>
    </source>
</evidence>
<gene>
    <name evidence="2" type="ORF">FN976_16925</name>
</gene>
<dbReference type="Proteomes" id="UP000318199">
    <property type="component" value="Unassembled WGS sequence"/>
</dbReference>
<dbReference type="EMBL" id="VOBQ01000013">
    <property type="protein sequence ID" value="TWO70026.1"/>
    <property type="molecule type" value="Genomic_DNA"/>
</dbReference>
<sequence length="292" mass="33047">MRIQAPPQFNLQALASRIQPQEAALSAARSHRGSVRLRLAKTFQVANATSMGSHARQTAVHRYSDLDFMVQFRKDEFFWGGRLVSSDTILDRLLNDLRERFPNTSIRRDIVAASLDFSSGQSLDVVPARFDSFSESRPVYLIPDGTGGWLRTSPQAHDQYFEVAHERSGRKLRRVSQLLKWWKHGREQALPIRSFYIDMVLASTDVAGVARTYGTCLRDFFEHLLATECRPIHDPCGIAGRISANETYAQLSTLNRAAQFAQMHARSALAAEAKRDFPEANRQWSLVFNGSY</sequence>
<dbReference type="SUPFAM" id="SSF81301">
    <property type="entry name" value="Nucleotidyltransferase"/>
    <property type="match status" value="1"/>
</dbReference>
<dbReference type="Pfam" id="PF18144">
    <property type="entry name" value="SMODS"/>
    <property type="match status" value="1"/>
</dbReference>